<reference evidence="1" key="1">
    <citation type="submission" date="2020-10" db="EMBL/GenBank/DDBJ databases">
        <authorList>
            <person name="Castelo-Branco R."/>
            <person name="Eusebio N."/>
            <person name="Adriana R."/>
            <person name="Vieira A."/>
            <person name="Brugerolle De Fraissinette N."/>
            <person name="Rezende De Castro R."/>
            <person name="Schneider M.P."/>
            <person name="Vasconcelos V."/>
            <person name="Leao P.N."/>
        </authorList>
    </citation>
    <scope>NUCLEOTIDE SEQUENCE</scope>
    <source>
        <strain evidence="1">LEGE 11467</strain>
    </source>
</reference>
<evidence type="ECO:0000313" key="1">
    <source>
        <dbReference type="EMBL" id="MBE9042150.1"/>
    </source>
</evidence>
<evidence type="ECO:0000313" key="2">
    <source>
        <dbReference type="Proteomes" id="UP000621799"/>
    </source>
</evidence>
<sequence length="355" mass="39911">MMALLLGVSLGSLAIAGLLSWLRFRSTFTTQTFERLTSVRASKGNQIESYMRILRNHVETLSEDRMVVSAMVDFNSAFKELQNEVISSETSQKVKNYYTQEFFPKLSENIEGEQVFSNYRPTTQVGLYLQDLYLASNPSPVGEKDELTDAGDGREYSKAHQKYHPLFRNLIQKFGYYDLFLIDFETGEIVYSVYKETDYATSLDRGPYRRSNLADAIEKVRDNPGQRFVQVVDFKPYVPSYGAPAAFFAAPIYNGPHIVGILAVQLPVDNINNVMTGNQNWEKNGLGKTGEAYLVGADLLMRSISRFLIQDPKGYEADLHEAGISSQTIDLIKRLNTSILLQPVETEAARSAITG</sequence>
<protein>
    <submittedName>
        <fullName evidence="1">Adenylate/guanylate cyclase domain-containing protein</fullName>
    </submittedName>
</protein>
<dbReference type="AlphaFoldDB" id="A0A928W2S7"/>
<accession>A0A928W2S7</accession>
<dbReference type="EMBL" id="JADEXN010000305">
    <property type="protein sequence ID" value="MBE9042150.1"/>
    <property type="molecule type" value="Genomic_DNA"/>
</dbReference>
<organism evidence="1 2">
    <name type="scientific">Zarconia navalis LEGE 11467</name>
    <dbReference type="NCBI Taxonomy" id="1828826"/>
    <lineage>
        <taxon>Bacteria</taxon>
        <taxon>Bacillati</taxon>
        <taxon>Cyanobacteriota</taxon>
        <taxon>Cyanophyceae</taxon>
        <taxon>Oscillatoriophycideae</taxon>
        <taxon>Oscillatoriales</taxon>
        <taxon>Oscillatoriales incertae sedis</taxon>
        <taxon>Zarconia</taxon>
        <taxon>Zarconia navalis</taxon>
    </lineage>
</organism>
<name>A0A928W2S7_9CYAN</name>
<feature type="non-terminal residue" evidence="1">
    <location>
        <position position="355"/>
    </location>
</feature>
<proteinExistence type="predicted"/>
<keyword evidence="2" id="KW-1185">Reference proteome</keyword>
<dbReference type="Proteomes" id="UP000621799">
    <property type="component" value="Unassembled WGS sequence"/>
</dbReference>
<gene>
    <name evidence="1" type="ORF">IQ235_15325</name>
</gene>
<comment type="caution">
    <text evidence="1">The sequence shown here is derived from an EMBL/GenBank/DDBJ whole genome shotgun (WGS) entry which is preliminary data.</text>
</comment>